<reference evidence="2" key="1">
    <citation type="journal article" date="2014" name="Int. J. Syst. Evol. Microbiol.">
        <title>Complete genome sequence of Corynebacterium casei LMG S-19264T (=DSM 44701T), isolated from a smear-ripened cheese.</title>
        <authorList>
            <consortium name="US DOE Joint Genome Institute (JGI-PGF)"/>
            <person name="Walter F."/>
            <person name="Albersmeier A."/>
            <person name="Kalinowski J."/>
            <person name="Ruckert C."/>
        </authorList>
    </citation>
    <scope>NUCLEOTIDE SEQUENCE</scope>
    <source>
        <strain evidence="2">CCM 8711</strain>
    </source>
</reference>
<keyword evidence="1" id="KW-1133">Transmembrane helix</keyword>
<feature type="transmembrane region" description="Helical" evidence="1">
    <location>
        <begin position="7"/>
        <end position="29"/>
    </location>
</feature>
<proteinExistence type="predicted"/>
<reference evidence="2" key="2">
    <citation type="submission" date="2020-09" db="EMBL/GenBank/DDBJ databases">
        <authorList>
            <person name="Sun Q."/>
            <person name="Sedlacek I."/>
        </authorList>
    </citation>
    <scope>NUCLEOTIDE SEQUENCE</scope>
    <source>
        <strain evidence="2">CCM 8711</strain>
    </source>
</reference>
<dbReference type="AlphaFoldDB" id="A0A917JC70"/>
<evidence type="ECO:0000256" key="1">
    <source>
        <dbReference type="SAM" id="Phobius"/>
    </source>
</evidence>
<keyword evidence="1" id="KW-0472">Membrane</keyword>
<keyword evidence="3" id="KW-1185">Reference proteome</keyword>
<evidence type="ECO:0000313" key="3">
    <source>
        <dbReference type="Proteomes" id="UP000662074"/>
    </source>
</evidence>
<accession>A0A917JC70</accession>
<dbReference type="RefSeq" id="WP_188416764.1">
    <property type="nucleotide sequence ID" value="NZ_BMDO01000006.1"/>
</dbReference>
<organism evidence="2 3">
    <name type="scientific">Mucilaginibacter galii</name>
    <dbReference type="NCBI Taxonomy" id="2005073"/>
    <lineage>
        <taxon>Bacteria</taxon>
        <taxon>Pseudomonadati</taxon>
        <taxon>Bacteroidota</taxon>
        <taxon>Sphingobacteriia</taxon>
        <taxon>Sphingobacteriales</taxon>
        <taxon>Sphingobacteriaceae</taxon>
        <taxon>Mucilaginibacter</taxon>
    </lineage>
</organism>
<dbReference type="EMBL" id="BMDO01000006">
    <property type="protein sequence ID" value="GGI51044.1"/>
    <property type="molecule type" value="Genomic_DNA"/>
</dbReference>
<evidence type="ECO:0000313" key="2">
    <source>
        <dbReference type="EMBL" id="GGI51044.1"/>
    </source>
</evidence>
<name>A0A917JC70_9SPHI</name>
<keyword evidence="1" id="KW-0812">Transmembrane</keyword>
<dbReference type="Proteomes" id="UP000662074">
    <property type="component" value="Unassembled WGS sequence"/>
</dbReference>
<comment type="caution">
    <text evidence="2">The sequence shown here is derived from an EMBL/GenBank/DDBJ whole genome shotgun (WGS) entry which is preliminary data.</text>
</comment>
<protein>
    <submittedName>
        <fullName evidence="2">Uncharacterized protein</fullName>
    </submittedName>
</protein>
<feature type="transmembrane region" description="Helical" evidence="1">
    <location>
        <begin position="75"/>
        <end position="96"/>
    </location>
</feature>
<sequence>MQRMQVYKLILCIAAMIFIAKPFMGYGLYEQLQNNSQENSMIVKIFAKRKPEFLEEAITSAVAFQALIKEKSQQFMLTISALLLSVFPIFICLSLFRRRNVSLGPPLLNSIDPIYLLTCRLTI</sequence>
<gene>
    <name evidence="2" type="ORF">GCM10011425_22560</name>
</gene>